<keyword evidence="3" id="KW-0186">Copper</keyword>
<evidence type="ECO:0000313" key="5">
    <source>
        <dbReference type="EMBL" id="GAC03061.1"/>
    </source>
</evidence>
<reference evidence="5 6" key="1">
    <citation type="journal article" date="2014" name="Environ. Microbiol.">
        <title>Comparative genomics of the marine bacterial genus Glaciecola reveals the high degree of genomic diversity and genomic characteristic for cold adaptation.</title>
        <authorList>
            <person name="Qin Q.L."/>
            <person name="Xie B.B."/>
            <person name="Yu Y."/>
            <person name="Shu Y.L."/>
            <person name="Rong J.C."/>
            <person name="Zhang Y.J."/>
            <person name="Zhao D.L."/>
            <person name="Chen X.L."/>
            <person name="Zhang X.Y."/>
            <person name="Chen B."/>
            <person name="Zhou B.C."/>
            <person name="Zhang Y.Z."/>
        </authorList>
    </citation>
    <scope>NUCLEOTIDE SEQUENCE [LARGE SCALE GENOMIC DNA]</scope>
    <source>
        <strain evidence="5 6">NO2</strain>
    </source>
</reference>
<evidence type="ECO:0000313" key="6">
    <source>
        <dbReference type="Proteomes" id="UP000008372"/>
    </source>
</evidence>
<dbReference type="InterPro" id="IPR011707">
    <property type="entry name" value="Cu-oxidase-like_N"/>
</dbReference>
<gene>
    <name evidence="5" type="primary">copA</name>
    <name evidence="5" type="ORF">GAGA_0196</name>
</gene>
<evidence type="ECO:0000256" key="1">
    <source>
        <dbReference type="ARBA" id="ARBA00022723"/>
    </source>
</evidence>
<protein>
    <submittedName>
        <fullName evidence="5">Copper resistance protein A homolog</fullName>
    </submittedName>
</protein>
<dbReference type="EMBL" id="BAEK01000005">
    <property type="protein sequence ID" value="GAC03061.1"/>
    <property type="molecule type" value="Genomic_DNA"/>
</dbReference>
<dbReference type="Pfam" id="PF05275">
    <property type="entry name" value="CopB"/>
    <property type="match status" value="1"/>
</dbReference>
<dbReference type="InterPro" id="IPR006311">
    <property type="entry name" value="TAT_signal"/>
</dbReference>
<dbReference type="Pfam" id="PF07732">
    <property type="entry name" value="Cu-oxidase_3"/>
    <property type="match status" value="1"/>
</dbReference>
<evidence type="ECO:0000256" key="2">
    <source>
        <dbReference type="ARBA" id="ARBA00023002"/>
    </source>
</evidence>
<accession>A0ABQ0I158</accession>
<keyword evidence="1" id="KW-0479">Metal-binding</keyword>
<organism evidence="5 6">
    <name type="scientific">Paraglaciecola agarilytica NO2</name>
    <dbReference type="NCBI Taxonomy" id="1125747"/>
    <lineage>
        <taxon>Bacteria</taxon>
        <taxon>Pseudomonadati</taxon>
        <taxon>Pseudomonadota</taxon>
        <taxon>Gammaproteobacteria</taxon>
        <taxon>Alteromonadales</taxon>
        <taxon>Alteromonadaceae</taxon>
        <taxon>Paraglaciecola</taxon>
    </lineage>
</organism>
<keyword evidence="6" id="KW-1185">Reference proteome</keyword>
<dbReference type="InterPro" id="IPR045087">
    <property type="entry name" value="Cu-oxidase_fam"/>
</dbReference>
<dbReference type="InterPro" id="IPR007939">
    <property type="entry name" value="Cu-R_B_prcur"/>
</dbReference>
<evidence type="ECO:0000256" key="3">
    <source>
        <dbReference type="ARBA" id="ARBA00023008"/>
    </source>
</evidence>
<comment type="caution">
    <text evidence="5">The sequence shown here is derived from an EMBL/GenBank/DDBJ whole genome shotgun (WGS) entry which is preliminary data.</text>
</comment>
<dbReference type="Proteomes" id="UP000008372">
    <property type="component" value="Unassembled WGS sequence"/>
</dbReference>
<sequence length="387" mass="43305">MSDQLTNDRRKFVKSSALTFGGKTLLRQVSPAWATPEGITSSSQNRMPSFRDSVVSGDTIEVTISEESKLVAGSAGLHITINGSSLGLLMRLKEGQHVTINVTNNLTESTTIHWHRLIFPYRMDGVLGVSFPSIAADSIFTHEFDIEQNGTYRYHSHSGLQEHLGPMAIEPKDGNIGADREHSIILSDWTLEDYHDVFRLLKVAEGYYNYQPRTIDDTIIDIKNQGLINTVKERAMWSSMRMNPRGILDVTGATYAHLMNGRDLQTNWTALCKSGESVRLRLIDGSKMTYFDISISMEAEYDYRVSQTSYIQPRISVSASLLESERFDRPSGVNTIRVGLRYRMEVFREIAPYVGAYWLKALGNSADNLCSTGDSVHETGIVFGARA</sequence>
<dbReference type="PROSITE" id="PS51318">
    <property type="entry name" value="TAT"/>
    <property type="match status" value="1"/>
</dbReference>
<dbReference type="InterPro" id="IPR008972">
    <property type="entry name" value="Cupredoxin"/>
</dbReference>
<dbReference type="PANTHER" id="PTHR11709:SF394">
    <property type="entry name" value="FI03373P-RELATED"/>
    <property type="match status" value="1"/>
</dbReference>
<name>A0ABQ0I158_9ALTE</name>
<dbReference type="Gene3D" id="2.60.40.420">
    <property type="entry name" value="Cupredoxins - blue copper proteins"/>
    <property type="match status" value="2"/>
</dbReference>
<keyword evidence="2" id="KW-0560">Oxidoreductase</keyword>
<proteinExistence type="predicted"/>
<evidence type="ECO:0000259" key="4">
    <source>
        <dbReference type="Pfam" id="PF07732"/>
    </source>
</evidence>
<dbReference type="PANTHER" id="PTHR11709">
    <property type="entry name" value="MULTI-COPPER OXIDASE"/>
    <property type="match status" value="1"/>
</dbReference>
<dbReference type="RefSeq" id="WP_008301900.1">
    <property type="nucleotide sequence ID" value="NZ_BAEK01000005.1"/>
</dbReference>
<feature type="domain" description="Plastocyanin-like" evidence="4">
    <location>
        <begin position="76"/>
        <end position="172"/>
    </location>
</feature>
<dbReference type="SUPFAM" id="SSF49503">
    <property type="entry name" value="Cupredoxins"/>
    <property type="match status" value="2"/>
</dbReference>